<dbReference type="RefSeq" id="WP_184536150.1">
    <property type="nucleotide sequence ID" value="NZ_JACHJW010000001.1"/>
</dbReference>
<dbReference type="InterPro" id="IPR013691">
    <property type="entry name" value="MeTrfase_14"/>
</dbReference>
<dbReference type="Pfam" id="PF13489">
    <property type="entry name" value="Methyltransf_23"/>
    <property type="match status" value="1"/>
</dbReference>
<protein>
    <submittedName>
        <fullName evidence="2">SAM-dependent methyltransferase</fullName>
    </submittedName>
</protein>
<name>A0A7W7SSW1_9ACTN</name>
<keyword evidence="2" id="KW-0489">Methyltransferase</keyword>
<dbReference type="Pfam" id="PF08484">
    <property type="entry name" value="Methyltransf_14"/>
    <property type="match status" value="1"/>
</dbReference>
<dbReference type="GO" id="GO:0008168">
    <property type="term" value="F:methyltransferase activity"/>
    <property type="evidence" value="ECO:0007669"/>
    <property type="project" value="UniProtKB-KW"/>
</dbReference>
<keyword evidence="3" id="KW-1185">Reference proteome</keyword>
<evidence type="ECO:0000313" key="3">
    <source>
        <dbReference type="Proteomes" id="UP000578819"/>
    </source>
</evidence>
<comment type="caution">
    <text evidence="2">The sequence shown here is derived from an EMBL/GenBank/DDBJ whole genome shotgun (WGS) entry which is preliminary data.</text>
</comment>
<organism evidence="2 3">
    <name type="scientific">Micromonospora polyrhachis</name>
    <dbReference type="NCBI Taxonomy" id="1282883"/>
    <lineage>
        <taxon>Bacteria</taxon>
        <taxon>Bacillati</taxon>
        <taxon>Actinomycetota</taxon>
        <taxon>Actinomycetes</taxon>
        <taxon>Micromonosporales</taxon>
        <taxon>Micromonosporaceae</taxon>
        <taxon>Micromonospora</taxon>
    </lineage>
</organism>
<proteinExistence type="predicted"/>
<feature type="domain" description="C-methyltransferase" evidence="1">
    <location>
        <begin position="284"/>
        <end position="385"/>
    </location>
</feature>
<reference evidence="2 3" key="1">
    <citation type="submission" date="2020-08" db="EMBL/GenBank/DDBJ databases">
        <title>Sequencing the genomes of 1000 actinobacteria strains.</title>
        <authorList>
            <person name="Klenk H.-P."/>
        </authorList>
    </citation>
    <scope>NUCLEOTIDE SEQUENCE [LARGE SCALE GENOMIC DNA]</scope>
    <source>
        <strain evidence="2 3">DSM 45886</strain>
    </source>
</reference>
<dbReference type="GO" id="GO:0032259">
    <property type="term" value="P:methylation"/>
    <property type="evidence" value="ECO:0007669"/>
    <property type="project" value="UniProtKB-KW"/>
</dbReference>
<dbReference type="InterPro" id="IPR029063">
    <property type="entry name" value="SAM-dependent_MTases_sf"/>
</dbReference>
<dbReference type="AlphaFoldDB" id="A0A7W7SSW1"/>
<gene>
    <name evidence="2" type="ORF">FHR38_004100</name>
</gene>
<dbReference type="Gene3D" id="3.40.50.720">
    <property type="entry name" value="NAD(P)-binding Rossmann-like Domain"/>
    <property type="match status" value="1"/>
</dbReference>
<dbReference type="Proteomes" id="UP000578819">
    <property type="component" value="Unassembled WGS sequence"/>
</dbReference>
<sequence length="401" mass="43457">MIRAGGRTDQLGGARICDACGGTVLVPFADLGEIPVFCGVHWGSPTEALASPLGTMLLAYCPDCAYVRNIAFDPAALVYDTTMDTNLHHSPAFQSFSTELVRHLAGRYPLRGATVLDVGCGQGEFLRELCHVAGARGVGYDQMYAGPIGPDPSGATFHSGPAPLDDRLPAFDFVTSRHWFEHLDDPYGFLVRLRELAGDRPVHGYLEVPDAGYDLATAGWEVIYPHVSYFDGHSLCRIVERAGWRVVATGPLFSGMFRYVEIASKVPASAVRAELPGPADRDRQLDSIAGFADRHATERERWRSLIDRALAAGDRPVLWGAGSRGVQFLHLADPAGRLAAVVDVNPRKWGRYLPVTGHRVTSPEELATLGTRTVIGTNPAYRNEIGATLRELGVEAELLIA</sequence>
<keyword evidence="2" id="KW-0808">Transferase</keyword>
<accession>A0A7W7SSW1</accession>
<dbReference type="SUPFAM" id="SSF53335">
    <property type="entry name" value="S-adenosyl-L-methionine-dependent methyltransferases"/>
    <property type="match status" value="1"/>
</dbReference>
<dbReference type="EMBL" id="JACHJW010000001">
    <property type="protein sequence ID" value="MBB4960367.1"/>
    <property type="molecule type" value="Genomic_DNA"/>
</dbReference>
<dbReference type="Gene3D" id="3.40.50.150">
    <property type="entry name" value="Vaccinia Virus protein VP39"/>
    <property type="match status" value="1"/>
</dbReference>
<dbReference type="CDD" id="cd02440">
    <property type="entry name" value="AdoMet_MTases"/>
    <property type="match status" value="1"/>
</dbReference>
<evidence type="ECO:0000259" key="1">
    <source>
        <dbReference type="Pfam" id="PF08484"/>
    </source>
</evidence>
<evidence type="ECO:0000313" key="2">
    <source>
        <dbReference type="EMBL" id="MBB4960367.1"/>
    </source>
</evidence>